<organism evidence="2 3">
    <name type="scientific">Didymella glomerata</name>
    <dbReference type="NCBI Taxonomy" id="749621"/>
    <lineage>
        <taxon>Eukaryota</taxon>
        <taxon>Fungi</taxon>
        <taxon>Dikarya</taxon>
        <taxon>Ascomycota</taxon>
        <taxon>Pezizomycotina</taxon>
        <taxon>Dothideomycetes</taxon>
        <taxon>Pleosporomycetidae</taxon>
        <taxon>Pleosporales</taxon>
        <taxon>Pleosporineae</taxon>
        <taxon>Didymellaceae</taxon>
        <taxon>Didymella</taxon>
    </lineage>
</organism>
<keyword evidence="3" id="KW-1185">Reference proteome</keyword>
<name>A0A9W8WRT5_9PLEO</name>
<feature type="region of interest" description="Disordered" evidence="1">
    <location>
        <begin position="96"/>
        <end position="150"/>
    </location>
</feature>
<comment type="caution">
    <text evidence="2">The sequence shown here is derived from an EMBL/GenBank/DDBJ whole genome shotgun (WGS) entry which is preliminary data.</text>
</comment>
<evidence type="ECO:0000256" key="1">
    <source>
        <dbReference type="SAM" id="MobiDB-lite"/>
    </source>
</evidence>
<evidence type="ECO:0000313" key="2">
    <source>
        <dbReference type="EMBL" id="KAJ4331419.1"/>
    </source>
</evidence>
<dbReference type="AlphaFoldDB" id="A0A9W8WRT5"/>
<proteinExistence type="predicted"/>
<reference evidence="2" key="1">
    <citation type="submission" date="2022-10" db="EMBL/GenBank/DDBJ databases">
        <title>Tapping the CABI collections for fungal endophytes: first genome assemblies for Collariella, Neodidymelliopsis, Ascochyta clinopodiicola, Didymella pomorum, Didymosphaeria variabile, Neocosmospora piperis and Neocucurbitaria cava.</title>
        <authorList>
            <person name="Hill R."/>
        </authorList>
    </citation>
    <scope>NUCLEOTIDE SEQUENCE</scope>
    <source>
        <strain evidence="2">IMI 360193</strain>
    </source>
</reference>
<protein>
    <submittedName>
        <fullName evidence="2">Uncharacterized protein</fullName>
    </submittedName>
</protein>
<feature type="compositionally biased region" description="Low complexity" evidence="1">
    <location>
        <begin position="112"/>
        <end position="125"/>
    </location>
</feature>
<dbReference type="Proteomes" id="UP001140562">
    <property type="component" value="Unassembled WGS sequence"/>
</dbReference>
<dbReference type="OrthoDB" id="3737134at2759"/>
<sequence>MAPQAIPASAAAFAELVELAKATVVHLVFDYKWLTGTQQAAIQRLTKGKVSLDGCSLNKFFNKDWEVKDWTHFAPATAAAFAPVFASALAPATAPATAPARQSEGSSKRARPVSSSISSSPPAKRAIVDDANPPSPTEVASSPPDYVKPDSEVDFQTEAIRQVVVRELPAALAAALPAIFAAPNPHMNSFDSDDSTFPEMQLTAAGAAFIPHLLAHLQPQIQDMLDRALSRTRTQRENAELAFEEDVDNKKMELHEITERGQMDLERAVAHRTDELRHQLRDDGDDIAIDIEDQVRKAADDVVDTVMSRLRDIDRQALGRLVEWELALQLGRSDIQIESRPRGARRGKGGCRALGRRKRTSAQSFGVWQRNHRDAERRLLWLLVTGSPHPSA</sequence>
<dbReference type="EMBL" id="JAPEUV010000150">
    <property type="protein sequence ID" value="KAJ4331419.1"/>
    <property type="molecule type" value="Genomic_DNA"/>
</dbReference>
<accession>A0A9W8WRT5</accession>
<gene>
    <name evidence="2" type="ORF">N0V87_009163</name>
</gene>
<evidence type="ECO:0000313" key="3">
    <source>
        <dbReference type="Proteomes" id="UP001140562"/>
    </source>
</evidence>